<dbReference type="PRINTS" id="PR00163">
    <property type="entry name" value="RUBREDOXIN"/>
</dbReference>
<organism evidence="8">
    <name type="scientific">bioreactor metagenome</name>
    <dbReference type="NCBI Taxonomy" id="1076179"/>
    <lineage>
        <taxon>unclassified sequences</taxon>
        <taxon>metagenomes</taxon>
        <taxon>ecological metagenomes</taxon>
    </lineage>
</organism>
<keyword evidence="3" id="KW-0813">Transport</keyword>
<evidence type="ECO:0000259" key="7">
    <source>
        <dbReference type="PROSITE" id="PS50903"/>
    </source>
</evidence>
<keyword evidence="5" id="KW-0249">Electron transport</keyword>
<dbReference type="InterPro" id="IPR024935">
    <property type="entry name" value="Rubredoxin_dom"/>
</dbReference>
<dbReference type="NCBIfam" id="NF045768">
    <property type="entry name" value="RubredRD"/>
    <property type="match status" value="1"/>
</dbReference>
<keyword evidence="8" id="KW-0560">Oxidoreductase</keyword>
<dbReference type="SUPFAM" id="SSF57802">
    <property type="entry name" value="Rubredoxin-like"/>
    <property type="match status" value="1"/>
</dbReference>
<evidence type="ECO:0000256" key="1">
    <source>
        <dbReference type="ARBA" id="ARBA00001965"/>
    </source>
</evidence>
<dbReference type="PANTHER" id="PTHR47627">
    <property type="entry name" value="RUBREDOXIN"/>
    <property type="match status" value="1"/>
</dbReference>
<dbReference type="CDD" id="cd00730">
    <property type="entry name" value="rubredoxin"/>
    <property type="match status" value="1"/>
</dbReference>
<dbReference type="FunFam" id="2.20.28.10:FF:000001">
    <property type="entry name" value="Rubredoxin"/>
    <property type="match status" value="1"/>
</dbReference>
<dbReference type="Gene3D" id="2.20.28.10">
    <property type="match status" value="1"/>
</dbReference>
<dbReference type="PANTHER" id="PTHR47627:SF1">
    <property type="entry name" value="RUBREDOXIN-1-RELATED"/>
    <property type="match status" value="1"/>
</dbReference>
<reference evidence="8" key="1">
    <citation type="submission" date="2019-08" db="EMBL/GenBank/DDBJ databases">
        <authorList>
            <person name="Kucharzyk K."/>
            <person name="Murdoch R.W."/>
            <person name="Higgins S."/>
            <person name="Loffler F."/>
        </authorList>
    </citation>
    <scope>NUCLEOTIDE SEQUENCE</scope>
</reference>
<dbReference type="PROSITE" id="PS00202">
    <property type="entry name" value="RUBREDOXIN"/>
    <property type="match status" value="1"/>
</dbReference>
<comment type="similarity">
    <text evidence="2">Belongs to the rubredoxin family.</text>
</comment>
<dbReference type="AlphaFoldDB" id="A0A644YLV8"/>
<evidence type="ECO:0000256" key="3">
    <source>
        <dbReference type="ARBA" id="ARBA00022448"/>
    </source>
</evidence>
<gene>
    <name evidence="8" type="primary">rd_9</name>
    <name evidence="8" type="ORF">SDC9_73984</name>
</gene>
<comment type="cofactor">
    <cofactor evidence="1">
        <name>Fe(3+)</name>
        <dbReference type="ChEBI" id="CHEBI:29034"/>
    </cofactor>
</comment>
<dbReference type="InterPro" id="IPR018527">
    <property type="entry name" value="Rubredoxin_Fe_BS"/>
</dbReference>
<evidence type="ECO:0000256" key="5">
    <source>
        <dbReference type="ARBA" id="ARBA00022982"/>
    </source>
</evidence>
<dbReference type="InterPro" id="IPR050526">
    <property type="entry name" value="Rubredoxin_ET"/>
</dbReference>
<comment type="caution">
    <text evidence="8">The sequence shown here is derived from an EMBL/GenBank/DDBJ whole genome shotgun (WGS) entry which is preliminary data.</text>
</comment>
<sequence length="54" mass="5993">MKKYICIPCGYVYDPALGDPDSGIEPGTPFENLPEDWFCPICGVGKLEFEPKPD</sequence>
<dbReference type="InterPro" id="IPR024934">
    <property type="entry name" value="Rubredoxin-like_dom"/>
</dbReference>
<dbReference type="PROSITE" id="PS50903">
    <property type="entry name" value="RUBREDOXIN_LIKE"/>
    <property type="match status" value="1"/>
</dbReference>
<dbReference type="EC" id="1.-.-.-" evidence="8"/>
<dbReference type="GO" id="GO:0016491">
    <property type="term" value="F:oxidoreductase activity"/>
    <property type="evidence" value="ECO:0007669"/>
    <property type="project" value="UniProtKB-KW"/>
</dbReference>
<proteinExistence type="inferred from homology"/>
<feature type="domain" description="Rubredoxin-like" evidence="7">
    <location>
        <begin position="1"/>
        <end position="52"/>
    </location>
</feature>
<dbReference type="GO" id="GO:0005506">
    <property type="term" value="F:iron ion binding"/>
    <property type="evidence" value="ECO:0007669"/>
    <property type="project" value="InterPro"/>
</dbReference>
<dbReference type="EMBL" id="VSSQ01005003">
    <property type="protein sequence ID" value="MPM27473.1"/>
    <property type="molecule type" value="Genomic_DNA"/>
</dbReference>
<dbReference type="InterPro" id="IPR024922">
    <property type="entry name" value="Rubredoxin"/>
</dbReference>
<evidence type="ECO:0000256" key="2">
    <source>
        <dbReference type="ARBA" id="ARBA00005337"/>
    </source>
</evidence>
<evidence type="ECO:0000256" key="6">
    <source>
        <dbReference type="ARBA" id="ARBA00023004"/>
    </source>
</evidence>
<protein>
    <submittedName>
        <fullName evidence="8">Rubredoxin</fullName>
        <ecNumber evidence="8">1.-.-.-</ecNumber>
    </submittedName>
</protein>
<name>A0A644YLV8_9ZZZZ</name>
<dbReference type="GO" id="GO:0043448">
    <property type="term" value="P:alkane catabolic process"/>
    <property type="evidence" value="ECO:0007669"/>
    <property type="project" value="TreeGrafter"/>
</dbReference>
<accession>A0A644YLV8</accession>
<dbReference type="Pfam" id="PF00301">
    <property type="entry name" value="Rubredoxin"/>
    <property type="match status" value="1"/>
</dbReference>
<evidence type="ECO:0000313" key="8">
    <source>
        <dbReference type="EMBL" id="MPM27473.1"/>
    </source>
</evidence>
<dbReference type="PIRSF" id="PIRSF000071">
    <property type="entry name" value="Rubredoxin"/>
    <property type="match status" value="1"/>
</dbReference>
<keyword evidence="6" id="KW-0408">Iron</keyword>
<keyword evidence="4" id="KW-0479">Metal-binding</keyword>
<dbReference type="GO" id="GO:0009055">
    <property type="term" value="F:electron transfer activity"/>
    <property type="evidence" value="ECO:0007669"/>
    <property type="project" value="InterPro"/>
</dbReference>
<evidence type="ECO:0000256" key="4">
    <source>
        <dbReference type="ARBA" id="ARBA00022723"/>
    </source>
</evidence>